<dbReference type="InterPro" id="IPR036388">
    <property type="entry name" value="WH-like_DNA-bd_sf"/>
</dbReference>
<sequence>MSQLNASVRENALGRLQAGQSQSEVARALWVSQSTISRLWHRFQQTGSSAPAPRSGRPRVTTQAQDRYIRVTHLRHRFQSASVTARALPGGRRISVQTVRNQLHTTGLHAYRPLRGNVLTRRHCQARMQWANQHLQWTLANNWRHVVFSDESYFLLQHHDSRRRVYRRQGGRYHQQCVDEAPPHGGGGVMVWGAITNTGRSQLMEVPGRLNAQHYVQDILQPHALPLLAAPRAQFQHDNARPHTARLTTNLLAANNVNTLPWPSLSPDLNPIEHAWDELGRRLNARVNAPPNRRQLFQALQQEWDNIPQQTLRRLIASMPRRCQAVIDSRGSNTRY</sequence>
<dbReference type="InterPro" id="IPR055247">
    <property type="entry name" value="InsJ-like_HTH"/>
</dbReference>
<dbReference type="Pfam" id="PF13518">
    <property type="entry name" value="HTH_28"/>
    <property type="match status" value="1"/>
</dbReference>
<dbReference type="PANTHER" id="PTHR46068">
    <property type="entry name" value="PROTEIN CBG27172"/>
    <property type="match status" value="1"/>
</dbReference>
<dbReference type="Gene3D" id="3.30.420.10">
    <property type="entry name" value="Ribonuclease H-like superfamily/Ribonuclease H"/>
    <property type="match status" value="1"/>
</dbReference>
<dbReference type="Pfam" id="PF01498">
    <property type="entry name" value="HTH_Tnp_Tc3_2"/>
    <property type="match status" value="1"/>
</dbReference>
<dbReference type="CDD" id="cd00093">
    <property type="entry name" value="HTH_XRE"/>
    <property type="match status" value="1"/>
</dbReference>
<dbReference type="SUPFAM" id="SSF46689">
    <property type="entry name" value="Homeodomain-like"/>
    <property type="match status" value="1"/>
</dbReference>
<feature type="domain" description="Insertion element IS150 protein InsJ-like helix-turn-helix" evidence="4">
    <location>
        <begin position="9"/>
        <end position="59"/>
    </location>
</feature>
<evidence type="ECO:0000259" key="4">
    <source>
        <dbReference type="Pfam" id="PF13518"/>
    </source>
</evidence>
<dbReference type="Gene3D" id="1.10.10.10">
    <property type="entry name" value="Winged helix-like DNA-binding domain superfamily/Winged helix DNA-binding domain"/>
    <property type="match status" value="1"/>
</dbReference>
<feature type="domain" description="Transposase Tc1-like" evidence="2">
    <location>
        <begin position="67"/>
        <end position="135"/>
    </location>
</feature>
<protein>
    <recommendedName>
        <fullName evidence="7">Transposase</fullName>
    </recommendedName>
</protein>
<reference evidence="5 6" key="1">
    <citation type="submission" date="2024-02" db="EMBL/GenBank/DDBJ databases">
        <title>Chromosome-scale genome assembly of the rough periwinkle Littorina saxatilis.</title>
        <authorList>
            <person name="De Jode A."/>
            <person name="Faria R."/>
            <person name="Formenti G."/>
            <person name="Sims Y."/>
            <person name="Smith T.P."/>
            <person name="Tracey A."/>
            <person name="Wood J.M.D."/>
            <person name="Zagrodzka Z.B."/>
            <person name="Johannesson K."/>
            <person name="Butlin R.K."/>
            <person name="Leder E.H."/>
        </authorList>
    </citation>
    <scope>NUCLEOTIDE SEQUENCE [LARGE SCALE GENOMIC DNA]</scope>
    <source>
        <strain evidence="5">Snail1</strain>
        <tissue evidence="5">Muscle</tissue>
    </source>
</reference>
<evidence type="ECO:0000259" key="2">
    <source>
        <dbReference type="Pfam" id="PF01498"/>
    </source>
</evidence>
<feature type="domain" description="Tc1-like transposase DDE" evidence="3">
    <location>
        <begin position="145"/>
        <end position="286"/>
    </location>
</feature>
<evidence type="ECO:0008006" key="7">
    <source>
        <dbReference type="Google" id="ProtNLM"/>
    </source>
</evidence>
<proteinExistence type="predicted"/>
<evidence type="ECO:0000313" key="5">
    <source>
        <dbReference type="EMBL" id="KAK7092804.1"/>
    </source>
</evidence>
<evidence type="ECO:0000313" key="6">
    <source>
        <dbReference type="Proteomes" id="UP001374579"/>
    </source>
</evidence>
<dbReference type="Pfam" id="PF13358">
    <property type="entry name" value="DDE_3"/>
    <property type="match status" value="1"/>
</dbReference>
<dbReference type="InterPro" id="IPR038717">
    <property type="entry name" value="Tc1-like_DDE_dom"/>
</dbReference>
<dbReference type="AlphaFoldDB" id="A0AAN9ATM9"/>
<gene>
    <name evidence="5" type="ORF">V1264_008494</name>
</gene>
<keyword evidence="6" id="KW-1185">Reference proteome</keyword>
<dbReference type="EMBL" id="JBAMIC010000021">
    <property type="protein sequence ID" value="KAK7092804.1"/>
    <property type="molecule type" value="Genomic_DNA"/>
</dbReference>
<name>A0AAN9ATM9_9CAEN</name>
<dbReference type="GO" id="GO:0003677">
    <property type="term" value="F:DNA binding"/>
    <property type="evidence" value="ECO:0007669"/>
    <property type="project" value="InterPro"/>
</dbReference>
<dbReference type="InterPro" id="IPR036397">
    <property type="entry name" value="RNaseH_sf"/>
</dbReference>
<dbReference type="GO" id="GO:0006313">
    <property type="term" value="P:DNA transposition"/>
    <property type="evidence" value="ECO:0007669"/>
    <property type="project" value="InterPro"/>
</dbReference>
<dbReference type="InterPro" id="IPR009057">
    <property type="entry name" value="Homeodomain-like_sf"/>
</dbReference>
<feature type="region of interest" description="Disordered" evidence="1">
    <location>
        <begin position="45"/>
        <end position="64"/>
    </location>
</feature>
<dbReference type="Proteomes" id="UP001374579">
    <property type="component" value="Unassembled WGS sequence"/>
</dbReference>
<dbReference type="PANTHER" id="PTHR46068:SF1">
    <property type="entry name" value="TRANSPOSASE IS30-LIKE HTH DOMAIN-CONTAINING PROTEIN"/>
    <property type="match status" value="1"/>
</dbReference>
<evidence type="ECO:0000259" key="3">
    <source>
        <dbReference type="Pfam" id="PF13358"/>
    </source>
</evidence>
<organism evidence="5 6">
    <name type="scientific">Littorina saxatilis</name>
    <dbReference type="NCBI Taxonomy" id="31220"/>
    <lineage>
        <taxon>Eukaryota</taxon>
        <taxon>Metazoa</taxon>
        <taxon>Spiralia</taxon>
        <taxon>Lophotrochozoa</taxon>
        <taxon>Mollusca</taxon>
        <taxon>Gastropoda</taxon>
        <taxon>Caenogastropoda</taxon>
        <taxon>Littorinimorpha</taxon>
        <taxon>Littorinoidea</taxon>
        <taxon>Littorinidae</taxon>
        <taxon>Littorina</taxon>
    </lineage>
</organism>
<accession>A0AAN9ATM9</accession>
<dbReference type="InterPro" id="IPR002492">
    <property type="entry name" value="Transposase_Tc1-like"/>
</dbReference>
<dbReference type="InterPro" id="IPR001387">
    <property type="entry name" value="Cro/C1-type_HTH"/>
</dbReference>
<dbReference type="GO" id="GO:0015074">
    <property type="term" value="P:DNA integration"/>
    <property type="evidence" value="ECO:0007669"/>
    <property type="project" value="InterPro"/>
</dbReference>
<comment type="caution">
    <text evidence="5">The sequence shown here is derived from an EMBL/GenBank/DDBJ whole genome shotgun (WGS) entry which is preliminary data.</text>
</comment>
<evidence type="ECO:0000256" key="1">
    <source>
        <dbReference type="SAM" id="MobiDB-lite"/>
    </source>
</evidence>